<name>A0AAD7BYS4_9AGAR</name>
<keyword evidence="3" id="KW-0274">FAD</keyword>
<dbReference type="SUPFAM" id="SSF52833">
    <property type="entry name" value="Thioredoxin-like"/>
    <property type="match status" value="1"/>
</dbReference>
<comment type="caution">
    <text evidence="7">The sequence shown here is derived from an EMBL/GenBank/DDBJ whole genome shotgun (WGS) entry which is preliminary data.</text>
</comment>
<evidence type="ECO:0000259" key="5">
    <source>
        <dbReference type="Pfam" id="PF01494"/>
    </source>
</evidence>
<accession>A0AAD7BYS4</accession>
<proteinExistence type="inferred from homology"/>
<dbReference type="InterPro" id="IPR036249">
    <property type="entry name" value="Thioredoxin-like_sf"/>
</dbReference>
<dbReference type="EMBL" id="JARKIF010000007">
    <property type="protein sequence ID" value="KAJ7634559.1"/>
    <property type="molecule type" value="Genomic_DNA"/>
</dbReference>
<organism evidence="7 8">
    <name type="scientific">Roridomyces roridus</name>
    <dbReference type="NCBI Taxonomy" id="1738132"/>
    <lineage>
        <taxon>Eukaryota</taxon>
        <taxon>Fungi</taxon>
        <taxon>Dikarya</taxon>
        <taxon>Basidiomycota</taxon>
        <taxon>Agaricomycotina</taxon>
        <taxon>Agaricomycetes</taxon>
        <taxon>Agaricomycetidae</taxon>
        <taxon>Agaricales</taxon>
        <taxon>Marasmiineae</taxon>
        <taxon>Mycenaceae</taxon>
        <taxon>Roridomyces</taxon>
    </lineage>
</organism>
<keyword evidence="4" id="KW-0560">Oxidoreductase</keyword>
<dbReference type="SUPFAM" id="SSF54373">
    <property type="entry name" value="FAD-linked reductases, C-terminal domain"/>
    <property type="match status" value="1"/>
</dbReference>
<dbReference type="Gene3D" id="3.50.50.60">
    <property type="entry name" value="FAD/NAD(P)-binding domain"/>
    <property type="match status" value="1"/>
</dbReference>
<dbReference type="InterPro" id="IPR012941">
    <property type="entry name" value="Phe_hydrox_C_dim_dom"/>
</dbReference>
<sequence length="657" mass="71681">MSSSTTTSSGSSFATTFGPPGEVHPVLIAGAGPAGTLLAFCLAKLGIRPLIVDSNHFIDHAWGRGDALLCRTTEILRSLGIAESMAAQGQRLYQRTFWDMTANPPTWTTISDFFEKELDIEELYTLAIRQGLVEKTLTEATTAICGATVARPWAFVDAHLDETNPSSEPVVVTLKSQYGELREVRARYVVGCDGGRSKVRRSLEKYGVKFQGDAHDSLWCAMDVLGFKTDFPDVKKVPIVSAKDGAILVIPREDIHGQNCCRFYCEMSATGATPSMEDVVAKVHQVFQPYTITWDEVNWFTVYNVGQRIASAFDVHQRIFLAGDAAHLHSPKGALGMNTSLMDAHNLAIKIALVHSGFAQPKILSTYALERRGVAVRLLVMDAQLIELHAKQGGASESPEQMQKLVAYIRKHLAFQAGTDITYPASDLVGNVPPKSRSAMLDLVGGQGLIVGRRLLPAGVRRYSDGCPCNILDAAPYDGRFTVFICLSDLTALGRVQELTGLRDLVFRQGGIWDQLGDRAEKVVRFVGLTTTSHLSIEFANLVHRVLDLPTISAILPTKKRATLFDTTRLYNDDIPCLSPYVDHTAHTPSIAETDIISLKAAAGILLHPLHQKWDVDLVSGGIVVVRPDGNVGIVNPGLDGASWDVVEDYFKGFLVL</sequence>
<dbReference type="InterPro" id="IPR038220">
    <property type="entry name" value="PHOX_C_sf"/>
</dbReference>
<dbReference type="GO" id="GO:0016709">
    <property type="term" value="F:oxidoreductase activity, acting on paired donors, with incorporation or reduction of molecular oxygen, NAD(P)H as one donor, and incorporation of one atom of oxygen"/>
    <property type="evidence" value="ECO:0007669"/>
    <property type="project" value="UniProtKB-ARBA"/>
</dbReference>
<dbReference type="Proteomes" id="UP001221142">
    <property type="component" value="Unassembled WGS sequence"/>
</dbReference>
<reference evidence="7" key="1">
    <citation type="submission" date="2023-03" db="EMBL/GenBank/DDBJ databases">
        <title>Massive genome expansion in bonnet fungi (Mycena s.s.) driven by repeated elements and novel gene families across ecological guilds.</title>
        <authorList>
            <consortium name="Lawrence Berkeley National Laboratory"/>
            <person name="Harder C.B."/>
            <person name="Miyauchi S."/>
            <person name="Viragh M."/>
            <person name="Kuo A."/>
            <person name="Thoen E."/>
            <person name="Andreopoulos B."/>
            <person name="Lu D."/>
            <person name="Skrede I."/>
            <person name="Drula E."/>
            <person name="Henrissat B."/>
            <person name="Morin E."/>
            <person name="Kohler A."/>
            <person name="Barry K."/>
            <person name="LaButti K."/>
            <person name="Morin E."/>
            <person name="Salamov A."/>
            <person name="Lipzen A."/>
            <person name="Mereny Z."/>
            <person name="Hegedus B."/>
            <person name="Baldrian P."/>
            <person name="Stursova M."/>
            <person name="Weitz H."/>
            <person name="Taylor A."/>
            <person name="Grigoriev I.V."/>
            <person name="Nagy L.G."/>
            <person name="Martin F."/>
            <person name="Kauserud H."/>
        </authorList>
    </citation>
    <scope>NUCLEOTIDE SEQUENCE</scope>
    <source>
        <strain evidence="7">9284</strain>
    </source>
</reference>
<evidence type="ECO:0000259" key="6">
    <source>
        <dbReference type="Pfam" id="PF07976"/>
    </source>
</evidence>
<keyword evidence="8" id="KW-1185">Reference proteome</keyword>
<dbReference type="GO" id="GO:0071949">
    <property type="term" value="F:FAD binding"/>
    <property type="evidence" value="ECO:0007669"/>
    <property type="project" value="InterPro"/>
</dbReference>
<evidence type="ECO:0000256" key="1">
    <source>
        <dbReference type="ARBA" id="ARBA00007801"/>
    </source>
</evidence>
<comment type="similarity">
    <text evidence="1">Belongs to the PheA/TfdB FAD monooxygenase family.</text>
</comment>
<dbReference type="PANTHER" id="PTHR43004">
    <property type="entry name" value="TRK SYSTEM POTASSIUM UPTAKE PROTEIN"/>
    <property type="match status" value="1"/>
</dbReference>
<dbReference type="InterPro" id="IPR002938">
    <property type="entry name" value="FAD-bd"/>
</dbReference>
<gene>
    <name evidence="7" type="ORF">FB45DRAFT_829845</name>
</gene>
<dbReference type="PRINTS" id="PR00420">
    <property type="entry name" value="RNGMNOXGNASE"/>
</dbReference>
<dbReference type="Gene3D" id="3.40.30.20">
    <property type="match status" value="1"/>
</dbReference>
<protein>
    <submittedName>
        <fullName evidence="7">FAD binding domain-containing protein</fullName>
    </submittedName>
</protein>
<dbReference type="InterPro" id="IPR050641">
    <property type="entry name" value="RIFMO-like"/>
</dbReference>
<dbReference type="Pfam" id="PF07976">
    <property type="entry name" value="Phe_hydrox_dim"/>
    <property type="match status" value="1"/>
</dbReference>
<dbReference type="SUPFAM" id="SSF51905">
    <property type="entry name" value="FAD/NAD(P)-binding domain"/>
    <property type="match status" value="1"/>
</dbReference>
<dbReference type="PANTHER" id="PTHR43004:SF4">
    <property type="entry name" value="FAD-BINDING DOMAIN-CONTAINING PROTEIN"/>
    <property type="match status" value="1"/>
</dbReference>
<dbReference type="Gene3D" id="3.30.9.10">
    <property type="entry name" value="D-Amino Acid Oxidase, subunit A, domain 2"/>
    <property type="match status" value="1"/>
</dbReference>
<evidence type="ECO:0000256" key="3">
    <source>
        <dbReference type="ARBA" id="ARBA00022827"/>
    </source>
</evidence>
<feature type="domain" description="FAD-binding" evidence="5">
    <location>
        <begin position="25"/>
        <end position="378"/>
    </location>
</feature>
<evidence type="ECO:0000313" key="7">
    <source>
        <dbReference type="EMBL" id="KAJ7634559.1"/>
    </source>
</evidence>
<dbReference type="AlphaFoldDB" id="A0AAD7BYS4"/>
<evidence type="ECO:0000256" key="2">
    <source>
        <dbReference type="ARBA" id="ARBA00022630"/>
    </source>
</evidence>
<dbReference type="Pfam" id="PF01494">
    <property type="entry name" value="FAD_binding_3"/>
    <property type="match status" value="1"/>
</dbReference>
<dbReference type="InterPro" id="IPR036188">
    <property type="entry name" value="FAD/NAD-bd_sf"/>
</dbReference>
<evidence type="ECO:0000313" key="8">
    <source>
        <dbReference type="Proteomes" id="UP001221142"/>
    </source>
</evidence>
<keyword evidence="2" id="KW-0285">Flavoprotein</keyword>
<feature type="domain" description="Phenol hydroxylase-like C-terminal dimerisation" evidence="6">
    <location>
        <begin position="421"/>
        <end position="656"/>
    </location>
</feature>
<evidence type="ECO:0000256" key="4">
    <source>
        <dbReference type="ARBA" id="ARBA00023002"/>
    </source>
</evidence>